<dbReference type="Gene3D" id="3.50.50.60">
    <property type="entry name" value="FAD/NAD(P)-binding domain"/>
    <property type="match status" value="1"/>
</dbReference>
<feature type="binding site" evidence="2">
    <location>
        <position position="349"/>
    </location>
    <ligand>
        <name>FAD</name>
        <dbReference type="ChEBI" id="CHEBI:57692"/>
    </ligand>
</feature>
<dbReference type="InterPro" id="IPR036188">
    <property type="entry name" value="FAD/NAD-bd_sf"/>
</dbReference>
<organism evidence="3 4">
    <name type="scientific">Litorimonas cladophorae</name>
    <dbReference type="NCBI Taxonomy" id="1220491"/>
    <lineage>
        <taxon>Bacteria</taxon>
        <taxon>Pseudomonadati</taxon>
        <taxon>Pseudomonadota</taxon>
        <taxon>Alphaproteobacteria</taxon>
        <taxon>Maricaulales</taxon>
        <taxon>Robiginitomaculaceae</taxon>
    </lineage>
</organism>
<feature type="binding site" evidence="2">
    <location>
        <position position="80"/>
    </location>
    <ligand>
        <name>7-chloro-L-tryptophan</name>
        <dbReference type="ChEBI" id="CHEBI:58713"/>
    </ligand>
</feature>
<dbReference type="InterPro" id="IPR006905">
    <property type="entry name" value="Flavin_halogenase"/>
</dbReference>
<name>A0A918NC90_9PROT</name>
<dbReference type="InterPro" id="IPR033856">
    <property type="entry name" value="Trp_halogen"/>
</dbReference>
<dbReference type="Proteomes" id="UP000600865">
    <property type="component" value="Unassembled WGS sequence"/>
</dbReference>
<keyword evidence="2" id="KW-0274">FAD</keyword>
<protein>
    <submittedName>
        <fullName evidence="3">Tryptophan halogenase</fullName>
    </submittedName>
</protein>
<dbReference type="GO" id="GO:0004497">
    <property type="term" value="F:monooxygenase activity"/>
    <property type="evidence" value="ECO:0007669"/>
    <property type="project" value="InterPro"/>
</dbReference>
<feature type="binding site" evidence="2">
    <location>
        <position position="345"/>
    </location>
    <ligand>
        <name>L-tryptophan</name>
        <dbReference type="ChEBI" id="CHEBI:57912"/>
    </ligand>
</feature>
<dbReference type="RefSeq" id="WP_189580261.1">
    <property type="nucleotide sequence ID" value="NZ_BMYV01000001.1"/>
</dbReference>
<dbReference type="EMBL" id="BMYV01000001">
    <property type="protein sequence ID" value="GGX57115.1"/>
    <property type="molecule type" value="Genomic_DNA"/>
</dbReference>
<evidence type="ECO:0000256" key="2">
    <source>
        <dbReference type="PIRSR" id="PIRSR011396-2"/>
    </source>
</evidence>
<proteinExistence type="predicted"/>
<feature type="active site" evidence="1">
    <location>
        <position position="80"/>
    </location>
</feature>
<feature type="binding site" evidence="2">
    <location>
        <position position="336"/>
    </location>
    <ligand>
        <name>FAD</name>
        <dbReference type="ChEBI" id="CHEBI:57692"/>
    </ligand>
</feature>
<accession>A0A918NC90</accession>
<dbReference type="PIRSF" id="PIRSF011396">
    <property type="entry name" value="Trp_halogenase"/>
    <property type="match status" value="1"/>
</dbReference>
<keyword evidence="2" id="KW-0547">Nucleotide-binding</keyword>
<comment type="caution">
    <text evidence="3">The sequence shown here is derived from an EMBL/GenBank/DDBJ whole genome shotgun (WGS) entry which is preliminary data.</text>
</comment>
<keyword evidence="4" id="KW-1185">Reference proteome</keyword>
<dbReference type="SUPFAM" id="SSF51905">
    <property type="entry name" value="FAD/NAD(P)-binding domain"/>
    <property type="match status" value="1"/>
</dbReference>
<dbReference type="PANTHER" id="PTHR43747">
    <property type="entry name" value="FAD-BINDING PROTEIN"/>
    <property type="match status" value="1"/>
</dbReference>
<dbReference type="AlphaFoldDB" id="A0A918NC90"/>
<reference evidence="3 4" key="1">
    <citation type="journal article" date="2014" name="Int. J. Syst. Evol. Microbiol.">
        <title>Complete genome sequence of Corynebacterium casei LMG S-19264T (=DSM 44701T), isolated from a smear-ripened cheese.</title>
        <authorList>
            <consortium name="US DOE Joint Genome Institute (JGI-PGF)"/>
            <person name="Walter F."/>
            <person name="Albersmeier A."/>
            <person name="Kalinowski J."/>
            <person name="Ruckert C."/>
        </authorList>
    </citation>
    <scope>NUCLEOTIDE SEQUENCE [LARGE SCALE GENOMIC DNA]</scope>
    <source>
        <strain evidence="3 4">KCTC 23968</strain>
    </source>
</reference>
<feature type="binding site" evidence="2">
    <location>
        <begin position="14"/>
        <end position="17"/>
    </location>
    <ligand>
        <name>FAD</name>
        <dbReference type="ChEBI" id="CHEBI:57692"/>
    </ligand>
</feature>
<evidence type="ECO:0000313" key="3">
    <source>
        <dbReference type="EMBL" id="GGX57115.1"/>
    </source>
</evidence>
<gene>
    <name evidence="3" type="ORF">GCM10011309_02540</name>
</gene>
<sequence>MSDLKIKDIVIVGGGTAGWMVAAGLSRLVNDKDINIRLIESEAIGTVGVGEATIPHINYYNRLLGLDENDFVKKTNATFKLGIEFVNWGKLGESYIHPFGDYGIPMEGLRFHHFWHRFKQTDPQSSVDDYCLQVLAAKEGKFQRPDMSYKNSPLKSITYAFQFDASLYAKFMREFSEARGVTRTEGKITDVQQDPETGHVKSVTLENGDIYAGDLFIDCSGFRGLLIEQTLKTGYEDWSAMLPCDRAVARASQSTGAPSPYTRATAKSAGWQWRIPLQSRVGNGHVYCSEYMSDDEALESLNADIDGPPISDPNFLRFKTGIRKKPWNKNVISLGLAAGFLEPLESTSIHLIQTAVARLMASFPDKNFAQSNIDYYNERTLLEYEQVRDFLILHYYATEREDTPFWQYCKNMEIPDTLKARIALYKDNARLYRHDNEIFGETSWFAVMHGQGILPKTYHPLANSLPENELKARMAQLKQVTEACLDQMPTHQSFIDEFCKANLQN</sequence>
<dbReference type="PANTHER" id="PTHR43747:SF4">
    <property type="entry name" value="FLAVIN-DEPENDENT TRYPTOPHAN HALOGENASE"/>
    <property type="match status" value="1"/>
</dbReference>
<dbReference type="InterPro" id="IPR050816">
    <property type="entry name" value="Flavin-dep_Halogenase_NPB"/>
</dbReference>
<keyword evidence="2" id="KW-0285">Flavoprotein</keyword>
<evidence type="ECO:0000256" key="1">
    <source>
        <dbReference type="PIRSR" id="PIRSR011396-1"/>
    </source>
</evidence>
<dbReference type="Pfam" id="PF04820">
    <property type="entry name" value="Trp_halogenase"/>
    <property type="match status" value="1"/>
</dbReference>
<evidence type="ECO:0000313" key="4">
    <source>
        <dbReference type="Proteomes" id="UP000600865"/>
    </source>
</evidence>
<dbReference type="GO" id="GO:0000166">
    <property type="term" value="F:nucleotide binding"/>
    <property type="evidence" value="ECO:0007669"/>
    <property type="project" value="UniProtKB-KW"/>
</dbReference>